<name>A0A1C4ZXN8_MICEC</name>
<dbReference type="InterPro" id="IPR005302">
    <property type="entry name" value="MoCF_Sase_C"/>
</dbReference>
<feature type="compositionally biased region" description="Basic and acidic residues" evidence="1">
    <location>
        <begin position="1"/>
        <end position="11"/>
    </location>
</feature>
<dbReference type="Proteomes" id="UP000198253">
    <property type="component" value="Chromosome I"/>
</dbReference>
<dbReference type="InParanoid" id="A0A1C4ZXN8"/>
<dbReference type="GO" id="GO:0030170">
    <property type="term" value="F:pyridoxal phosphate binding"/>
    <property type="evidence" value="ECO:0007669"/>
    <property type="project" value="InterPro"/>
</dbReference>
<evidence type="ECO:0000259" key="2">
    <source>
        <dbReference type="PROSITE" id="PS51340"/>
    </source>
</evidence>
<evidence type="ECO:0000313" key="4">
    <source>
        <dbReference type="Proteomes" id="UP000198253"/>
    </source>
</evidence>
<dbReference type="GO" id="GO:0030151">
    <property type="term" value="F:molybdenum ion binding"/>
    <property type="evidence" value="ECO:0007669"/>
    <property type="project" value="InterPro"/>
</dbReference>
<sequence length="205" mass="21884">MTRPGRCDVTRPGRCRGRRVGGSAGRPRENGVAGRDTGRRDRLRRIPAVPEIVQLLASPVHRYVGRPADGPAPAAPDEIVEEVRLRAGLGIVGDRYFGRPAHRDASVTLIARESLPPGADLTQVRRNILTAGLAVDELVGSVLVLDSGQGPVRLRVNRAAHPCAWMDATIGPGAWKALRRRGGVRCTPLTDGTLRVGPVEVTVVG</sequence>
<accession>A0A1C4ZXN8</accession>
<dbReference type="InterPro" id="IPR011037">
    <property type="entry name" value="Pyrv_Knase-like_insert_dom_sf"/>
</dbReference>
<evidence type="ECO:0000256" key="1">
    <source>
        <dbReference type="SAM" id="MobiDB-lite"/>
    </source>
</evidence>
<dbReference type="AlphaFoldDB" id="A0A1C4ZXN8"/>
<dbReference type="Gene3D" id="2.40.33.20">
    <property type="entry name" value="PK beta-barrel domain-like"/>
    <property type="match status" value="1"/>
</dbReference>
<dbReference type="PROSITE" id="PS51340">
    <property type="entry name" value="MOSC"/>
    <property type="match status" value="1"/>
</dbReference>
<dbReference type="EMBL" id="LT607413">
    <property type="protein sequence ID" value="SCF37727.1"/>
    <property type="molecule type" value="Genomic_DNA"/>
</dbReference>
<organism evidence="3 4">
    <name type="scientific">Micromonospora echinospora</name>
    <name type="common">Micromonospora purpurea</name>
    <dbReference type="NCBI Taxonomy" id="1877"/>
    <lineage>
        <taxon>Bacteria</taxon>
        <taxon>Bacillati</taxon>
        <taxon>Actinomycetota</taxon>
        <taxon>Actinomycetes</taxon>
        <taxon>Micromonosporales</taxon>
        <taxon>Micromonosporaceae</taxon>
        <taxon>Micromonospora</taxon>
    </lineage>
</organism>
<keyword evidence="4" id="KW-1185">Reference proteome</keyword>
<reference evidence="4" key="1">
    <citation type="submission" date="2016-06" db="EMBL/GenBank/DDBJ databases">
        <authorList>
            <person name="Varghese N."/>
            <person name="Submissions Spin"/>
        </authorList>
    </citation>
    <scope>NUCLEOTIDE SEQUENCE [LARGE SCALE GENOMIC DNA]</scope>
    <source>
        <strain evidence="4">DSM 43816</strain>
    </source>
</reference>
<feature type="region of interest" description="Disordered" evidence="1">
    <location>
        <begin position="1"/>
        <end position="41"/>
    </location>
</feature>
<proteinExistence type="predicted"/>
<protein>
    <submittedName>
        <fullName evidence="3">MOSC domain</fullName>
    </submittedName>
</protein>
<dbReference type="SUPFAM" id="SSF50800">
    <property type="entry name" value="PK beta-barrel domain-like"/>
    <property type="match status" value="1"/>
</dbReference>
<gene>
    <name evidence="3" type="ORF">GA0070618_5953</name>
</gene>
<evidence type="ECO:0000313" key="3">
    <source>
        <dbReference type="EMBL" id="SCF37727.1"/>
    </source>
</evidence>
<feature type="domain" description="MOSC" evidence="2">
    <location>
        <begin position="77"/>
        <end position="202"/>
    </location>
</feature>
<dbReference type="GO" id="GO:0003824">
    <property type="term" value="F:catalytic activity"/>
    <property type="evidence" value="ECO:0007669"/>
    <property type="project" value="InterPro"/>
</dbReference>